<accession>A0A024TIV3</accession>
<organism evidence="2">
    <name type="scientific">Aphanomyces invadans</name>
    <dbReference type="NCBI Taxonomy" id="157072"/>
    <lineage>
        <taxon>Eukaryota</taxon>
        <taxon>Sar</taxon>
        <taxon>Stramenopiles</taxon>
        <taxon>Oomycota</taxon>
        <taxon>Saprolegniomycetes</taxon>
        <taxon>Saprolegniales</taxon>
        <taxon>Verrucalvaceae</taxon>
        <taxon>Aphanomyces</taxon>
    </lineage>
</organism>
<sequence length="169" mass="19003">MSFVLATSSLSLLCQAIQIHCTWMQRLLRRQRLANQSSMGSSAQVFFRRSSAQRFPAPCMFRKTSASTNRSWLATPCVPRFKSSKSKRACASLCARHGAWTTMETLPSPVKPKCCYQNVQSLLQLTRLAPRNDNTSVLNSSVIIRQPIAPVYIKEAAHFDAYGRPMGFR</sequence>
<dbReference type="EMBL" id="QUSY01000703">
    <property type="protein sequence ID" value="RHY27795.1"/>
    <property type="molecule type" value="Genomic_DNA"/>
</dbReference>
<evidence type="ECO:0008006" key="5">
    <source>
        <dbReference type="Google" id="ProtNLM"/>
    </source>
</evidence>
<protein>
    <recommendedName>
        <fullName evidence="5">Secreted protein</fullName>
    </recommendedName>
</protein>
<keyword evidence="4" id="KW-1185">Reference proteome</keyword>
<dbReference type="EMBL" id="KI913987">
    <property type="protein sequence ID" value="ETV94100.1"/>
    <property type="molecule type" value="Genomic_DNA"/>
</dbReference>
<dbReference type="GeneID" id="20089166"/>
<dbReference type="AlphaFoldDB" id="A0A024TIV3"/>
<evidence type="ECO:0000313" key="2">
    <source>
        <dbReference type="EMBL" id="ETV94100.1"/>
    </source>
</evidence>
<evidence type="ECO:0000256" key="1">
    <source>
        <dbReference type="SAM" id="SignalP"/>
    </source>
</evidence>
<feature type="signal peptide" evidence="1">
    <location>
        <begin position="1"/>
        <end position="16"/>
    </location>
</feature>
<evidence type="ECO:0000313" key="4">
    <source>
        <dbReference type="Proteomes" id="UP000285060"/>
    </source>
</evidence>
<dbReference type="VEuPathDB" id="FungiDB:H310_12116"/>
<dbReference type="RefSeq" id="XP_008877303.1">
    <property type="nucleotide sequence ID" value="XM_008879081.1"/>
</dbReference>
<name>A0A024TIV3_9STRA</name>
<gene>
    <name evidence="3" type="ORF">DYB32_007198</name>
    <name evidence="2" type="ORF">H310_12116</name>
</gene>
<proteinExistence type="predicted"/>
<reference evidence="2" key="1">
    <citation type="submission" date="2013-12" db="EMBL/GenBank/DDBJ databases">
        <title>The Genome Sequence of Aphanomyces invadans NJM9701.</title>
        <authorList>
            <consortium name="The Broad Institute Genomics Platform"/>
            <person name="Russ C."/>
            <person name="Tyler B."/>
            <person name="van West P."/>
            <person name="Dieguez-Uribeondo J."/>
            <person name="Young S.K."/>
            <person name="Zeng Q."/>
            <person name="Gargeya S."/>
            <person name="Fitzgerald M."/>
            <person name="Abouelleil A."/>
            <person name="Alvarado L."/>
            <person name="Chapman S.B."/>
            <person name="Gainer-Dewar J."/>
            <person name="Goldberg J."/>
            <person name="Griggs A."/>
            <person name="Gujja S."/>
            <person name="Hansen M."/>
            <person name="Howarth C."/>
            <person name="Imamovic A."/>
            <person name="Ireland A."/>
            <person name="Larimer J."/>
            <person name="McCowan C."/>
            <person name="Murphy C."/>
            <person name="Pearson M."/>
            <person name="Poon T.W."/>
            <person name="Priest M."/>
            <person name="Roberts A."/>
            <person name="Saif S."/>
            <person name="Shea T."/>
            <person name="Sykes S."/>
            <person name="Wortman J."/>
            <person name="Nusbaum C."/>
            <person name="Birren B."/>
        </authorList>
    </citation>
    <scope>NUCLEOTIDE SEQUENCE [LARGE SCALE GENOMIC DNA]</scope>
    <source>
        <strain evidence="2">NJM9701</strain>
    </source>
</reference>
<feature type="chain" id="PRO_5038289892" description="Secreted protein" evidence="1">
    <location>
        <begin position="17"/>
        <end position="169"/>
    </location>
</feature>
<keyword evidence="1" id="KW-0732">Signal</keyword>
<reference evidence="3 4" key="2">
    <citation type="submission" date="2018-08" db="EMBL/GenBank/DDBJ databases">
        <title>Aphanomyces genome sequencing and annotation.</title>
        <authorList>
            <person name="Minardi D."/>
            <person name="Oidtmann B."/>
            <person name="Van Der Giezen M."/>
            <person name="Studholme D.J."/>
        </authorList>
    </citation>
    <scope>NUCLEOTIDE SEQUENCE [LARGE SCALE GENOMIC DNA]</scope>
    <source>
        <strain evidence="3 4">NJM0002</strain>
    </source>
</reference>
<evidence type="ECO:0000313" key="3">
    <source>
        <dbReference type="EMBL" id="RHY27795.1"/>
    </source>
</evidence>
<dbReference type="Proteomes" id="UP000285060">
    <property type="component" value="Unassembled WGS sequence"/>
</dbReference>